<accession>A0A5C8DKE5</accession>
<reference evidence="3 4" key="1">
    <citation type="journal article" date="1992" name="Lakartidningen">
        <title>[Penicillin V and not amoxicillin is the first choice preparation in acute otitis].</title>
        <authorList>
            <person name="Kamme C."/>
            <person name="Lundgren K."/>
            <person name="Prellner K."/>
        </authorList>
    </citation>
    <scope>NUCLEOTIDE SEQUENCE [LARGE SCALE GENOMIC DNA]</scope>
    <source>
        <strain evidence="2 4">PC2777IV</strain>
        <strain evidence="1 3">PC4597II</strain>
    </source>
</reference>
<dbReference type="Proteomes" id="UP000325013">
    <property type="component" value="Unassembled WGS sequence"/>
</dbReference>
<dbReference type="AlphaFoldDB" id="A0A5C8DKE5"/>
<dbReference type="RefSeq" id="WP_147528833.1">
    <property type="nucleotide sequence ID" value="NZ_SAYA01000023.1"/>
</dbReference>
<evidence type="ECO:0000313" key="3">
    <source>
        <dbReference type="Proteomes" id="UP000324336"/>
    </source>
</evidence>
<comment type="caution">
    <text evidence="2">The sequence shown here is derived from an EMBL/GenBank/DDBJ whole genome shotgun (WGS) entry which is preliminary data.</text>
</comment>
<protein>
    <submittedName>
        <fullName evidence="2">Uncharacterized protein</fullName>
    </submittedName>
</protein>
<reference evidence="2" key="2">
    <citation type="submission" date="2019-01" db="EMBL/GenBank/DDBJ databases">
        <authorList>
            <person name="Thorell K."/>
        </authorList>
    </citation>
    <scope>NUCLEOTIDE SEQUENCE</scope>
    <source>
        <strain evidence="2">PC2777IV</strain>
        <strain evidence="1">PC4597II</strain>
    </source>
</reference>
<evidence type="ECO:0000313" key="4">
    <source>
        <dbReference type="Proteomes" id="UP000325013"/>
    </source>
</evidence>
<dbReference type="EMBL" id="SAYJ01000015">
    <property type="protein sequence ID" value="TXJ56966.1"/>
    <property type="molecule type" value="Genomic_DNA"/>
</dbReference>
<gene>
    <name evidence="2" type="ORF">EPJ67_06215</name>
    <name evidence="1" type="ORF">EPJ73_12430</name>
</gene>
<sequence>MKKILILFFVFSGLVFGEWTHKSYYIRLFSPGSSFYNDYLTEEGRGEYTNYRMDASDKNNIRLERVENGKVRKHNIKFRGSKIETLMWRGMVYNYSIDGIPSKLIFKDNGYCQLWMFNYDYTYVLEFSNIK</sequence>
<evidence type="ECO:0000313" key="2">
    <source>
        <dbReference type="EMBL" id="TXJ56966.1"/>
    </source>
</evidence>
<dbReference type="EMBL" id="SAYA01000023">
    <property type="protein sequence ID" value="TXJ24621.1"/>
    <property type="molecule type" value="Genomic_DNA"/>
</dbReference>
<evidence type="ECO:0000313" key="1">
    <source>
        <dbReference type="EMBL" id="TXJ24621.1"/>
    </source>
</evidence>
<proteinExistence type="predicted"/>
<name>A0A5C8DKE5_9SPIR</name>
<dbReference type="Proteomes" id="UP000324336">
    <property type="component" value="Unassembled WGS sequence"/>
</dbReference>
<organism evidence="2 4">
    <name type="scientific">Brachyspira aalborgi</name>
    <dbReference type="NCBI Taxonomy" id="29522"/>
    <lineage>
        <taxon>Bacteria</taxon>
        <taxon>Pseudomonadati</taxon>
        <taxon>Spirochaetota</taxon>
        <taxon>Spirochaetia</taxon>
        <taxon>Brachyspirales</taxon>
        <taxon>Brachyspiraceae</taxon>
        <taxon>Brachyspira</taxon>
    </lineage>
</organism>